<reference evidence="4" key="1">
    <citation type="journal article" date="2006" name="PLoS Biol.">
        <title>Macronuclear genome sequence of the ciliate Tetrahymena thermophila, a model eukaryote.</title>
        <authorList>
            <person name="Eisen J.A."/>
            <person name="Coyne R.S."/>
            <person name="Wu M."/>
            <person name="Wu D."/>
            <person name="Thiagarajan M."/>
            <person name="Wortman J.R."/>
            <person name="Badger J.H."/>
            <person name="Ren Q."/>
            <person name="Amedeo P."/>
            <person name="Jones K.M."/>
            <person name="Tallon L.J."/>
            <person name="Delcher A.L."/>
            <person name="Salzberg S.L."/>
            <person name="Silva J.C."/>
            <person name="Haas B.J."/>
            <person name="Majoros W.H."/>
            <person name="Farzad M."/>
            <person name="Carlton J.M."/>
            <person name="Smith R.K. Jr."/>
            <person name="Garg J."/>
            <person name="Pearlman R.E."/>
            <person name="Karrer K.M."/>
            <person name="Sun L."/>
            <person name="Manning G."/>
            <person name="Elde N.C."/>
            <person name="Turkewitz A.P."/>
            <person name="Asai D.J."/>
            <person name="Wilkes D.E."/>
            <person name="Wang Y."/>
            <person name="Cai H."/>
            <person name="Collins K."/>
            <person name="Stewart B.A."/>
            <person name="Lee S.R."/>
            <person name="Wilamowska K."/>
            <person name="Weinberg Z."/>
            <person name="Ruzzo W.L."/>
            <person name="Wloga D."/>
            <person name="Gaertig J."/>
            <person name="Frankel J."/>
            <person name="Tsao C.-C."/>
            <person name="Gorovsky M.A."/>
            <person name="Keeling P.J."/>
            <person name="Waller R.F."/>
            <person name="Patron N.J."/>
            <person name="Cherry J.M."/>
            <person name="Stover N.A."/>
            <person name="Krieger C.J."/>
            <person name="del Toro C."/>
            <person name="Ryder H.F."/>
            <person name="Williamson S.C."/>
            <person name="Barbeau R.A."/>
            <person name="Hamilton E.P."/>
            <person name="Orias E."/>
        </authorList>
    </citation>
    <scope>NUCLEOTIDE SEQUENCE [LARGE SCALE GENOMIC DNA]</scope>
    <source>
        <strain evidence="4">SB210</strain>
    </source>
</reference>
<feature type="coiled-coil region" evidence="1">
    <location>
        <begin position="321"/>
        <end position="348"/>
    </location>
</feature>
<dbReference type="Proteomes" id="UP000009168">
    <property type="component" value="Unassembled WGS sequence"/>
</dbReference>
<keyword evidence="1" id="KW-0175">Coiled coil</keyword>
<dbReference type="GeneID" id="7833791"/>
<feature type="region of interest" description="Disordered" evidence="2">
    <location>
        <begin position="545"/>
        <end position="577"/>
    </location>
</feature>
<gene>
    <name evidence="3" type="ORF">TTHERM_00579050</name>
</gene>
<feature type="compositionally biased region" description="Polar residues" evidence="2">
    <location>
        <begin position="247"/>
        <end position="264"/>
    </location>
</feature>
<evidence type="ECO:0000256" key="1">
    <source>
        <dbReference type="SAM" id="Coils"/>
    </source>
</evidence>
<evidence type="ECO:0000313" key="3">
    <source>
        <dbReference type="EMBL" id="EAS02661.2"/>
    </source>
</evidence>
<evidence type="ECO:0000256" key="2">
    <source>
        <dbReference type="SAM" id="MobiDB-lite"/>
    </source>
</evidence>
<feature type="compositionally biased region" description="Polar residues" evidence="2">
    <location>
        <begin position="272"/>
        <end position="289"/>
    </location>
</feature>
<dbReference type="RefSeq" id="XP_001022906.2">
    <property type="nucleotide sequence ID" value="XM_001022906.3"/>
</dbReference>
<name>I7LWQ6_TETTS</name>
<feature type="coiled-coil region" evidence="1">
    <location>
        <begin position="644"/>
        <end position="693"/>
    </location>
</feature>
<feature type="region of interest" description="Disordered" evidence="2">
    <location>
        <begin position="225"/>
        <end position="289"/>
    </location>
</feature>
<dbReference type="EMBL" id="GG662527">
    <property type="protein sequence ID" value="EAS02661.2"/>
    <property type="molecule type" value="Genomic_DNA"/>
</dbReference>
<protein>
    <submittedName>
        <fullName evidence="3">Uncharacterized protein</fullName>
    </submittedName>
</protein>
<organism evidence="3 4">
    <name type="scientific">Tetrahymena thermophila (strain SB210)</name>
    <dbReference type="NCBI Taxonomy" id="312017"/>
    <lineage>
        <taxon>Eukaryota</taxon>
        <taxon>Sar</taxon>
        <taxon>Alveolata</taxon>
        <taxon>Ciliophora</taxon>
        <taxon>Intramacronucleata</taxon>
        <taxon>Oligohymenophorea</taxon>
        <taxon>Hymenostomatida</taxon>
        <taxon>Tetrahymenina</taxon>
        <taxon>Tetrahymenidae</taxon>
        <taxon>Tetrahymena</taxon>
    </lineage>
</organism>
<dbReference type="InParanoid" id="I7LWQ6"/>
<feature type="coiled-coil region" evidence="1">
    <location>
        <begin position="724"/>
        <end position="864"/>
    </location>
</feature>
<feature type="compositionally biased region" description="Polar residues" evidence="2">
    <location>
        <begin position="548"/>
        <end position="575"/>
    </location>
</feature>
<accession>I7LWQ6</accession>
<keyword evidence="4" id="KW-1185">Reference proteome</keyword>
<feature type="coiled-coil region" evidence="1">
    <location>
        <begin position="385"/>
        <end position="412"/>
    </location>
</feature>
<feature type="compositionally biased region" description="Polar residues" evidence="2">
    <location>
        <begin position="225"/>
        <end position="238"/>
    </location>
</feature>
<feature type="coiled-coil region" evidence="1">
    <location>
        <begin position="6"/>
        <end position="175"/>
    </location>
</feature>
<evidence type="ECO:0000313" key="4">
    <source>
        <dbReference type="Proteomes" id="UP000009168"/>
    </source>
</evidence>
<dbReference type="KEGG" id="tet:TTHERM_00579050"/>
<proteinExistence type="predicted"/>
<sequence>MSKQTIESYQLQVQKLVEENEELGQQLQQLSEEITSKDEAIQKASMVIQMLREDLEKAVQDLQESENERDQFKKNWKDAQKQLNALNTSRFKSEMEQQIRQFSSREKELQSKFEEERETNKLLQSQVDEMQQEIDMLSQKNKNNQKDLTYFKQQLKQFESNEAILKEKIEYKENQLTDKLSQITNLRQSITDLESHYQNEIQLLKKVIENQNKFKFTPINKTSANSASFVGDKSNSGTPRKGKESLNETLDQSFANRNVQSQKKPISKKRSISQSQLSHRKLNSQSMSNLHFDDKQQFSNTSHINQKMIRSQLQKQDFDNNNENQQEYKQLELKIKLLETELQDSLDREKQVIEQFDRIVANEAQRVLDYSKDVFDKEVAIRPEVERYLMMIEELKQKLEDQSYKAIQLSQVIKDSQIVQRLTMKTLIEQKIMFDVFIDKLEQHINNVEIEFITLTRDSRETIYLQSYSEIRSCLGRVRNEIIQFNSQKDKELQEVITQNSKDTVRQKNQGEYSQRTRVETLEKENLLVSEAYKQIKEILEDKGDFQPSWQDSDSTPQKMASFNPNDSRGNTAAQNNNNNVLYIRNTDSEQQITFEGRLSSQNQQTQGDQFFDFNLHQNLIRKIYSLQEKVKSYEKILDEKFALEKSERNKDDYLQRRLEELEEEKLFFQVEREKYLLEKDQLIQQIIQLEDQLVGQNFEYSGQLLSSSQRANLKAVNIGKNNLISSERNQNEQINRLIELEKENQILKEANTGLRIEIEQIVIDLKEQQEKIIKLEQENKQSLSLADQSLLDLDQAIKQNDIQHEEINQQKLVIDNLQKVIEEQKANLHNILNQRVYQNSEECQKLRQEIGDKEITIQTLKKKLEENESIMQDYCDIIAASRNKSEEDKSFNYKSQIENLLSLLTKSLEQYSVKQNFISKYKGFLEENYVVKMFVQKLQLFKEKISSTMKTVLQGYNKVNQVMLENSNYIQNNTTSTLSTSSRFYKNKSPRQIRADYIESKNNQDFEAKGYHNKNESSYKENQPFNSNCCSNYFSENAESLDDLEQQCQKFTGNMIENLIKKEAEQNLKIKVMKFCRVLNEIAEQLIINANSRDEFIINKLQRLFEENQQKNVIIVEFQFSLMSILKTWKSGLLQQGEVFYQLSFYLKSLVEDKELNQPISLNNSSKKLDMHKHIDTLSSNDFFNEVMDKIKLLDKRMADEQKAQSSDQSQFKQYKQKIQHVFRQALDKFIESIDYIKDKMLLNKNFFPPIIVSDSFNNQFERNYVPIIEQLALVNKESQYSNNPLNVFHAIIQVYQILLKDFKTINNKKAANNILSALDQIKEIQSSHHNSTNLFILPFVYIIDSFVNALCNF</sequence>